<dbReference type="Proteomes" id="UP000446768">
    <property type="component" value="Unassembled WGS sequence"/>
</dbReference>
<feature type="domain" description="RNA polymerase sigma-70 region 2" evidence="6">
    <location>
        <begin position="13"/>
        <end position="77"/>
    </location>
</feature>
<name>A0A7X2LR16_9BURK</name>
<sequence length="189" mass="22037">MSDPDHLHRQLETMRPQLVRFALLQLRNESLAEDAVQDALIAVLEQPDRFQGQSSLRTYVTGILKYKIIDSLRAATRERPIECAEDQSEDDAIDALFRADGHTVDMPRQWGDPDRTLEQKDFFRVLETCLEKLPAQAARIFMMREWLELETEEICKELAITSSNAWVLLYRARLRLRECLDLNWFGARS</sequence>
<dbReference type="InterPro" id="IPR014289">
    <property type="entry name" value="RNA_pol_sigma-24-rel"/>
</dbReference>
<organism evidence="8 9">
    <name type="scientific">Pseudoduganella rivuli</name>
    <dbReference type="NCBI Taxonomy" id="2666085"/>
    <lineage>
        <taxon>Bacteria</taxon>
        <taxon>Pseudomonadati</taxon>
        <taxon>Pseudomonadota</taxon>
        <taxon>Betaproteobacteria</taxon>
        <taxon>Burkholderiales</taxon>
        <taxon>Oxalobacteraceae</taxon>
        <taxon>Telluria group</taxon>
        <taxon>Pseudoduganella</taxon>
    </lineage>
</organism>
<keyword evidence="9" id="KW-1185">Reference proteome</keyword>
<dbReference type="PANTHER" id="PTHR43133">
    <property type="entry name" value="RNA POLYMERASE ECF-TYPE SIGMA FACTO"/>
    <property type="match status" value="1"/>
</dbReference>
<dbReference type="InterPro" id="IPR013249">
    <property type="entry name" value="RNA_pol_sigma70_r4_t2"/>
</dbReference>
<dbReference type="RefSeq" id="WP_154371231.1">
    <property type="nucleotide sequence ID" value="NZ_WKJJ01000002.1"/>
</dbReference>
<protein>
    <submittedName>
        <fullName evidence="8">Sigma-70 family RNA polymerase sigma factor</fullName>
    </submittedName>
</protein>
<dbReference type="NCBIfam" id="TIGR02943">
    <property type="entry name" value="Sig70_famx1"/>
    <property type="match status" value="1"/>
</dbReference>
<dbReference type="InterPro" id="IPR039425">
    <property type="entry name" value="RNA_pol_sigma-70-like"/>
</dbReference>
<keyword evidence="4" id="KW-0238">DNA-binding</keyword>
<evidence type="ECO:0000256" key="4">
    <source>
        <dbReference type="ARBA" id="ARBA00023125"/>
    </source>
</evidence>
<gene>
    <name evidence="8" type="ORF">GJ700_03285</name>
</gene>
<dbReference type="GO" id="GO:0006352">
    <property type="term" value="P:DNA-templated transcription initiation"/>
    <property type="evidence" value="ECO:0007669"/>
    <property type="project" value="InterPro"/>
</dbReference>
<comment type="similarity">
    <text evidence="1">Belongs to the sigma-70 factor family. ECF subfamily.</text>
</comment>
<evidence type="ECO:0000256" key="1">
    <source>
        <dbReference type="ARBA" id="ARBA00010641"/>
    </source>
</evidence>
<evidence type="ECO:0000256" key="3">
    <source>
        <dbReference type="ARBA" id="ARBA00023082"/>
    </source>
</evidence>
<dbReference type="GO" id="GO:0003677">
    <property type="term" value="F:DNA binding"/>
    <property type="evidence" value="ECO:0007669"/>
    <property type="project" value="UniProtKB-KW"/>
</dbReference>
<dbReference type="NCBIfam" id="TIGR02937">
    <property type="entry name" value="sigma70-ECF"/>
    <property type="match status" value="1"/>
</dbReference>
<dbReference type="Pfam" id="PF08281">
    <property type="entry name" value="Sigma70_r4_2"/>
    <property type="match status" value="1"/>
</dbReference>
<dbReference type="InterPro" id="IPR036388">
    <property type="entry name" value="WH-like_DNA-bd_sf"/>
</dbReference>
<accession>A0A7X2LR16</accession>
<evidence type="ECO:0000256" key="2">
    <source>
        <dbReference type="ARBA" id="ARBA00023015"/>
    </source>
</evidence>
<dbReference type="Pfam" id="PF04542">
    <property type="entry name" value="Sigma70_r2"/>
    <property type="match status" value="1"/>
</dbReference>
<feature type="domain" description="RNA polymerase sigma factor 70 region 4 type 2" evidence="7">
    <location>
        <begin position="125"/>
        <end position="176"/>
    </location>
</feature>
<dbReference type="Gene3D" id="1.10.10.10">
    <property type="entry name" value="Winged helix-like DNA-binding domain superfamily/Winged helix DNA-binding domain"/>
    <property type="match status" value="1"/>
</dbReference>
<dbReference type="InterPro" id="IPR013325">
    <property type="entry name" value="RNA_pol_sigma_r2"/>
</dbReference>
<keyword evidence="3" id="KW-0731">Sigma factor</keyword>
<dbReference type="InterPro" id="IPR007627">
    <property type="entry name" value="RNA_pol_sigma70_r2"/>
</dbReference>
<evidence type="ECO:0000313" key="8">
    <source>
        <dbReference type="EMBL" id="MRV70741.1"/>
    </source>
</evidence>
<dbReference type="InterPro" id="IPR014284">
    <property type="entry name" value="RNA_pol_sigma-70_dom"/>
</dbReference>
<dbReference type="AlphaFoldDB" id="A0A7X2LR16"/>
<dbReference type="NCBIfam" id="NF009173">
    <property type="entry name" value="PRK12520.1"/>
    <property type="match status" value="1"/>
</dbReference>
<evidence type="ECO:0000256" key="5">
    <source>
        <dbReference type="ARBA" id="ARBA00023163"/>
    </source>
</evidence>
<dbReference type="GO" id="GO:0016987">
    <property type="term" value="F:sigma factor activity"/>
    <property type="evidence" value="ECO:0007669"/>
    <property type="project" value="UniProtKB-KW"/>
</dbReference>
<dbReference type="EMBL" id="WKJJ01000002">
    <property type="protein sequence ID" value="MRV70741.1"/>
    <property type="molecule type" value="Genomic_DNA"/>
</dbReference>
<evidence type="ECO:0000259" key="6">
    <source>
        <dbReference type="Pfam" id="PF04542"/>
    </source>
</evidence>
<dbReference type="SUPFAM" id="SSF88946">
    <property type="entry name" value="Sigma2 domain of RNA polymerase sigma factors"/>
    <property type="match status" value="1"/>
</dbReference>
<proteinExistence type="inferred from homology"/>
<dbReference type="SUPFAM" id="SSF88659">
    <property type="entry name" value="Sigma3 and sigma4 domains of RNA polymerase sigma factors"/>
    <property type="match status" value="1"/>
</dbReference>
<evidence type="ECO:0000313" key="9">
    <source>
        <dbReference type="Proteomes" id="UP000446768"/>
    </source>
</evidence>
<dbReference type="Gene3D" id="1.10.1740.10">
    <property type="match status" value="1"/>
</dbReference>
<comment type="caution">
    <text evidence="8">The sequence shown here is derived from an EMBL/GenBank/DDBJ whole genome shotgun (WGS) entry which is preliminary data.</text>
</comment>
<reference evidence="8 9" key="1">
    <citation type="submission" date="2019-11" db="EMBL/GenBank/DDBJ databases">
        <title>Novel species isolated from a subtropical stream in China.</title>
        <authorList>
            <person name="Lu H."/>
        </authorList>
    </citation>
    <scope>NUCLEOTIDE SEQUENCE [LARGE SCALE GENOMIC DNA]</scope>
    <source>
        <strain evidence="8 9">FT92W</strain>
    </source>
</reference>
<dbReference type="PANTHER" id="PTHR43133:SF8">
    <property type="entry name" value="RNA POLYMERASE SIGMA FACTOR HI_1459-RELATED"/>
    <property type="match status" value="1"/>
</dbReference>
<dbReference type="InterPro" id="IPR013324">
    <property type="entry name" value="RNA_pol_sigma_r3/r4-like"/>
</dbReference>
<keyword evidence="2" id="KW-0805">Transcription regulation</keyword>
<keyword evidence="5" id="KW-0804">Transcription</keyword>
<evidence type="ECO:0000259" key="7">
    <source>
        <dbReference type="Pfam" id="PF08281"/>
    </source>
</evidence>